<dbReference type="OrthoDB" id="1923550at2759"/>
<reference evidence="3" key="2">
    <citation type="submission" date="2025-08" db="UniProtKB">
        <authorList>
            <consortium name="RefSeq"/>
        </authorList>
    </citation>
    <scope>IDENTIFICATION</scope>
    <source>
        <tissue evidence="3">Leaf</tissue>
    </source>
</reference>
<accession>A0A6P8D477</accession>
<feature type="compositionally biased region" description="Low complexity" evidence="1">
    <location>
        <begin position="19"/>
        <end position="34"/>
    </location>
</feature>
<feature type="compositionally biased region" description="Polar residues" evidence="1">
    <location>
        <begin position="338"/>
        <end position="349"/>
    </location>
</feature>
<dbReference type="Proteomes" id="UP000515151">
    <property type="component" value="Chromosome 3"/>
</dbReference>
<feature type="compositionally biased region" description="Polar residues" evidence="1">
    <location>
        <begin position="398"/>
        <end position="410"/>
    </location>
</feature>
<reference evidence="2" key="1">
    <citation type="journal article" date="2020" name="Plant Biotechnol. J.">
        <title>The pomegranate (Punica granatum L.) draft genome dissects genetic divergence between soft- and hard-seeded cultivars.</title>
        <authorList>
            <person name="Luo X."/>
            <person name="Li H."/>
            <person name="Wu Z."/>
            <person name="Yao W."/>
            <person name="Zhao P."/>
            <person name="Cao D."/>
            <person name="Yu H."/>
            <person name="Li K."/>
            <person name="Poudel K."/>
            <person name="Zhao D."/>
            <person name="Zhang F."/>
            <person name="Xia X."/>
            <person name="Chen L."/>
            <person name="Wang Q."/>
            <person name="Jing D."/>
            <person name="Cao S."/>
        </authorList>
    </citation>
    <scope>NUCLEOTIDE SEQUENCE [LARGE SCALE GENOMIC DNA]</scope>
    <source>
        <strain evidence="2">cv. Tunisia</strain>
    </source>
</reference>
<feature type="region of interest" description="Disordered" evidence="1">
    <location>
        <begin position="317"/>
        <end position="351"/>
    </location>
</feature>
<name>A0A6P8D477_PUNGR</name>
<feature type="region of interest" description="Disordered" evidence="1">
    <location>
        <begin position="1"/>
        <end position="58"/>
    </location>
</feature>
<dbReference type="RefSeq" id="XP_031386293.1">
    <property type="nucleotide sequence ID" value="XM_031530433.1"/>
</dbReference>
<proteinExistence type="predicted"/>
<evidence type="ECO:0000313" key="2">
    <source>
        <dbReference type="Proteomes" id="UP000515151"/>
    </source>
</evidence>
<organism evidence="2 3">
    <name type="scientific">Punica granatum</name>
    <name type="common">Pomegranate</name>
    <dbReference type="NCBI Taxonomy" id="22663"/>
    <lineage>
        <taxon>Eukaryota</taxon>
        <taxon>Viridiplantae</taxon>
        <taxon>Streptophyta</taxon>
        <taxon>Embryophyta</taxon>
        <taxon>Tracheophyta</taxon>
        <taxon>Spermatophyta</taxon>
        <taxon>Magnoliopsida</taxon>
        <taxon>eudicotyledons</taxon>
        <taxon>Gunneridae</taxon>
        <taxon>Pentapetalae</taxon>
        <taxon>rosids</taxon>
        <taxon>malvids</taxon>
        <taxon>Myrtales</taxon>
        <taxon>Lythraceae</taxon>
        <taxon>Punica</taxon>
    </lineage>
</organism>
<sequence>MNAAEQNGHFISGGKHRSIWSCSSSPSSSSSFERSSPKLAISGDVINPQQKQKQTEEEYGRRVQELQAELASSDEIRRKLERQIGHLQDENVLLENKQKELNATIQGLVQSRDDFIYAYEESTCEMRRAIETRDRKLAMLSEKINSHLLLFDSIEKEALSVKQVVDNVKHVVSEKEELASSLRSKMDKVSAFEEVFIEKIRDLENKMRRDDGELQRKDRIISELEAQLEASKIGNKYQSRVEELQRTLSAKDEAVQNLLSEKKGLLFELGSLASVLQKVHDTFTNMNEKEKRKFASALGNQQGFYLVADERNGDPCEENDLLITGEGSPNGNCRRDAATNSESSISQKQKPIGDNFQENMSATCASEFARSPSQSAACFEPLGAGHAQSVSIHDGKESGNSLQHLESECSTARVENAEG</sequence>
<protein>
    <submittedName>
        <fullName evidence="3">Uncharacterized protein</fullName>
    </submittedName>
</protein>
<dbReference type="AlphaFoldDB" id="A0A6P8D477"/>
<feature type="region of interest" description="Disordered" evidence="1">
    <location>
        <begin position="386"/>
        <end position="419"/>
    </location>
</feature>
<dbReference type="GeneID" id="116199867"/>
<evidence type="ECO:0000313" key="3">
    <source>
        <dbReference type="RefSeq" id="XP_031386293.1"/>
    </source>
</evidence>
<gene>
    <name evidence="3" type="primary">LOC116199867</name>
</gene>
<keyword evidence="2" id="KW-1185">Reference proteome</keyword>
<evidence type="ECO:0000256" key="1">
    <source>
        <dbReference type="SAM" id="MobiDB-lite"/>
    </source>
</evidence>